<reference evidence="1 2" key="1">
    <citation type="journal article" date="2006" name="Proc. Natl. Acad. Sci. U.S.A.">
        <title>Comparative genomics of the lactic acid bacteria.</title>
        <authorList>
            <person name="Makarova K."/>
            <person name="Slesarev A."/>
            <person name="Wolf Y."/>
            <person name="Sorokin A."/>
            <person name="Mirkin B."/>
            <person name="Koonin E."/>
            <person name="Pavlov A."/>
            <person name="Pavlova N."/>
            <person name="Karamychev V."/>
            <person name="Polouchine N."/>
            <person name="Shakhova V."/>
            <person name="Grigoriev I."/>
            <person name="Lou Y."/>
            <person name="Rohksar D."/>
            <person name="Lucas S."/>
            <person name="Huang K."/>
            <person name="Goodstein D.M."/>
            <person name="Hawkins T."/>
            <person name="Plengvidhya V."/>
            <person name="Welker D."/>
            <person name="Hughes J."/>
            <person name="Goh Y."/>
            <person name="Benson A."/>
            <person name="Baldwin K."/>
            <person name="Lee J.H."/>
            <person name="Diaz-Muniz I."/>
            <person name="Dosti B."/>
            <person name="Smeianov V."/>
            <person name="Wechter W."/>
            <person name="Barabote R."/>
            <person name="Lorca G."/>
            <person name="Altermann E."/>
            <person name="Barrangou R."/>
            <person name="Ganesan B."/>
            <person name="Xie Y."/>
            <person name="Rawsthorne H."/>
            <person name="Tamir D."/>
            <person name="Parker C."/>
            <person name="Breidt F."/>
            <person name="Broadbent J."/>
            <person name="Hutkins R."/>
            <person name="O'Sullivan D."/>
            <person name="Steele J."/>
            <person name="Unlu G."/>
            <person name="Saier M."/>
            <person name="Klaenhammer T."/>
            <person name="Richardson P."/>
            <person name="Kozyavkin S."/>
            <person name="Weimer B."/>
            <person name="Mills D."/>
        </authorList>
    </citation>
    <scope>NUCLEOTIDE SEQUENCE [LARGE SCALE GENOMIC DNA]</scope>
    <source>
        <strain evidence="2">ATCC 33323 / DSM 20243 / BCRC 14619 / CIP 102991 / JCM 1131 / KCTC 3163 / NCIMB 11718 / NCTC 13722 / AM63</strain>
    </source>
</reference>
<evidence type="ECO:0000313" key="2">
    <source>
        <dbReference type="Proteomes" id="UP000000664"/>
    </source>
</evidence>
<dbReference type="InterPro" id="IPR036390">
    <property type="entry name" value="WH_DNA-bd_sf"/>
</dbReference>
<gene>
    <name evidence="1" type="ordered locus">LGAS_0987</name>
</gene>
<dbReference type="InterPro" id="IPR036388">
    <property type="entry name" value="WH-like_DNA-bd_sf"/>
</dbReference>
<organism evidence="1 2">
    <name type="scientific">Lactobacillus gasseri (strain ATCC 33323 / DSM 20243 / BCRC 14619 / CIP 102991 / JCM 1131 / KCTC 3163 / NCIMB 11718 / NCTC 13722 / AM63)</name>
    <dbReference type="NCBI Taxonomy" id="324831"/>
    <lineage>
        <taxon>Bacteria</taxon>
        <taxon>Bacillati</taxon>
        <taxon>Bacillota</taxon>
        <taxon>Bacilli</taxon>
        <taxon>Lactobacillales</taxon>
        <taxon>Lactobacillaceae</taxon>
        <taxon>Lactobacillus</taxon>
    </lineage>
</organism>
<proteinExistence type="predicted"/>
<accession>A0A805YQ89</accession>
<dbReference type="Gene3D" id="1.10.10.10">
    <property type="entry name" value="Winged helix-like DNA-binding domain superfamily/Winged helix DNA-binding domain"/>
    <property type="match status" value="1"/>
</dbReference>
<dbReference type="KEGG" id="lga:LGAS_0987"/>
<dbReference type="Proteomes" id="UP000000664">
    <property type="component" value="Chromosome"/>
</dbReference>
<dbReference type="EMBL" id="CP000413">
    <property type="protein sequence ID" value="ABJ60365.1"/>
    <property type="molecule type" value="Genomic_DNA"/>
</dbReference>
<evidence type="ECO:0000313" key="1">
    <source>
        <dbReference type="EMBL" id="ABJ60365.1"/>
    </source>
</evidence>
<dbReference type="SUPFAM" id="SSF46785">
    <property type="entry name" value="Winged helix' DNA-binding domain"/>
    <property type="match status" value="1"/>
</dbReference>
<name>A0A805YQ89_LACGA</name>
<dbReference type="AlphaFoldDB" id="A0A805YQ89"/>
<sequence length="151" mass="17625">MRSMKIYNYINKVKKLDILLSREIAQILLRQGVPFPKSQIEVVIYLYHHQDQVVYQRDLPDVLGITRPMANGLVKHLIQKNAVKLIEDSDDSRLKRIKLMPVVIADIDSRTAAFAKEFNQMEGKMTKGFTQKQRDEFDQLLVRAIKNLEEK</sequence>
<protein>
    <submittedName>
        <fullName evidence="1">Transcriptional regulator</fullName>
    </submittedName>
</protein>